<dbReference type="AlphaFoldDB" id="A0A7W9BGN8"/>
<dbReference type="InterPro" id="IPR036188">
    <property type="entry name" value="FAD/NAD-bd_sf"/>
</dbReference>
<dbReference type="Proteomes" id="UP000546200">
    <property type="component" value="Unassembled WGS sequence"/>
</dbReference>
<dbReference type="Gene3D" id="3.90.660.10">
    <property type="match status" value="1"/>
</dbReference>
<comment type="caution">
    <text evidence="2">The sequence shown here is derived from an EMBL/GenBank/DDBJ whole genome shotgun (WGS) entry which is preliminary data.</text>
</comment>
<feature type="domain" description="Amine oxidase" evidence="1">
    <location>
        <begin position="87"/>
        <end position="308"/>
    </location>
</feature>
<dbReference type="GO" id="GO:0016491">
    <property type="term" value="F:oxidoreductase activity"/>
    <property type="evidence" value="ECO:0007669"/>
    <property type="project" value="InterPro"/>
</dbReference>
<evidence type="ECO:0000313" key="3">
    <source>
        <dbReference type="Proteomes" id="UP000546200"/>
    </source>
</evidence>
<gene>
    <name evidence="2" type="ORF">FHS94_003761</name>
</gene>
<dbReference type="PANTHER" id="PTHR16128">
    <property type="entry name" value="FAD/NAD(P)-BINDING OXIDOREDUCTASE FAMILY PROTEIN"/>
    <property type="match status" value="1"/>
</dbReference>
<dbReference type="PROSITE" id="PS51257">
    <property type="entry name" value="PROKAR_LIPOPROTEIN"/>
    <property type="match status" value="1"/>
</dbReference>
<dbReference type="Pfam" id="PF01593">
    <property type="entry name" value="Amino_oxidase"/>
    <property type="match status" value="1"/>
</dbReference>
<sequence>MRIGVVGAGMAGVSCATALAEAGQDVVLFDKGRGPGGRMSTRRLATSLGEIGFDHGAQYLTARDQAFAAQVKLWAGSGHVAPWAEAGDDAWVGTPAMDAPVRDLVSRLDVRWGHRADRLARTADGWTMHGEGINAVPCEVAIIAVPAEQVASLVGEHRPDWAEQANATRSEPCWTVMAIYQSRLPIVPDRMTNLGIIASAVRNSAKPGRAAGEAWVLQASGSWSADHIEDEPEAVERDVLRDFATSMGQNLPAPIACSVHRWRYAKSGRLGKDALWDRSRRLGICGDWLLGGRVEAAWLSGMRLAHAITTT</sequence>
<name>A0A7W9BGN8_9SPHN</name>
<dbReference type="Gene3D" id="3.50.50.60">
    <property type="entry name" value="FAD/NAD(P)-binding domain"/>
    <property type="match status" value="1"/>
</dbReference>
<keyword evidence="3" id="KW-1185">Reference proteome</keyword>
<evidence type="ECO:0000313" key="2">
    <source>
        <dbReference type="EMBL" id="MBB5716889.1"/>
    </source>
</evidence>
<dbReference type="PANTHER" id="PTHR16128:SF5">
    <property type="entry name" value="FAD_NAD(P)-BINDING OXIDOREDUCTASE FAMILY PROTEIN"/>
    <property type="match status" value="1"/>
</dbReference>
<dbReference type="InterPro" id="IPR002937">
    <property type="entry name" value="Amino_oxidase"/>
</dbReference>
<protein>
    <recommendedName>
        <fullName evidence="1">Amine oxidase domain-containing protein</fullName>
    </recommendedName>
</protein>
<proteinExistence type="predicted"/>
<dbReference type="Pfam" id="PF13450">
    <property type="entry name" value="NAD_binding_8"/>
    <property type="match status" value="1"/>
</dbReference>
<organism evidence="2 3">
    <name type="scientific">Sphingomonas aerophila</name>
    <dbReference type="NCBI Taxonomy" id="1344948"/>
    <lineage>
        <taxon>Bacteria</taxon>
        <taxon>Pseudomonadati</taxon>
        <taxon>Pseudomonadota</taxon>
        <taxon>Alphaproteobacteria</taxon>
        <taxon>Sphingomonadales</taxon>
        <taxon>Sphingomonadaceae</taxon>
        <taxon>Sphingomonas</taxon>
    </lineage>
</organism>
<accession>A0A7W9BGN8</accession>
<dbReference type="PRINTS" id="PR00419">
    <property type="entry name" value="ADXRDTASE"/>
</dbReference>
<dbReference type="RefSeq" id="WP_184060546.1">
    <property type="nucleotide sequence ID" value="NZ_JACIJK010000016.1"/>
</dbReference>
<dbReference type="SUPFAM" id="SSF51905">
    <property type="entry name" value="FAD/NAD(P)-binding domain"/>
    <property type="match status" value="1"/>
</dbReference>
<reference evidence="2 3" key="1">
    <citation type="submission" date="2020-08" db="EMBL/GenBank/DDBJ databases">
        <title>Genomic Encyclopedia of Type Strains, Phase IV (KMG-IV): sequencing the most valuable type-strain genomes for metagenomic binning, comparative biology and taxonomic classification.</title>
        <authorList>
            <person name="Goeker M."/>
        </authorList>
    </citation>
    <scope>NUCLEOTIDE SEQUENCE [LARGE SCALE GENOMIC DNA]</scope>
    <source>
        <strain evidence="2 3">DSM 100044</strain>
    </source>
</reference>
<dbReference type="EMBL" id="JACIJK010000016">
    <property type="protein sequence ID" value="MBB5716889.1"/>
    <property type="molecule type" value="Genomic_DNA"/>
</dbReference>
<evidence type="ECO:0000259" key="1">
    <source>
        <dbReference type="Pfam" id="PF01593"/>
    </source>
</evidence>